<evidence type="ECO:0000256" key="5">
    <source>
        <dbReference type="PIRNR" id="PIRNR037489"/>
    </source>
</evidence>
<dbReference type="RefSeq" id="WP_188944848.1">
    <property type="nucleotide sequence ID" value="NZ_BMNA01000018.1"/>
</dbReference>
<accession>A0A917WN34</accession>
<dbReference type="InterPro" id="IPR002678">
    <property type="entry name" value="DUF34/NIF3"/>
</dbReference>
<dbReference type="PIRSF" id="PIRSF037489">
    <property type="entry name" value="UCP037489_NIF3_YqfO"/>
    <property type="match status" value="1"/>
</dbReference>
<dbReference type="Proteomes" id="UP000655208">
    <property type="component" value="Unassembled WGS sequence"/>
</dbReference>
<evidence type="ECO:0000256" key="4">
    <source>
        <dbReference type="ARBA" id="ARBA00022723"/>
    </source>
</evidence>
<keyword evidence="8" id="KW-1185">Reference proteome</keyword>
<organism evidence="7 8">
    <name type="scientific">Nakamurella endophytica</name>
    <dbReference type="NCBI Taxonomy" id="1748367"/>
    <lineage>
        <taxon>Bacteria</taxon>
        <taxon>Bacillati</taxon>
        <taxon>Actinomycetota</taxon>
        <taxon>Actinomycetes</taxon>
        <taxon>Nakamurellales</taxon>
        <taxon>Nakamurellaceae</taxon>
        <taxon>Nakamurella</taxon>
    </lineage>
</organism>
<evidence type="ECO:0000313" key="8">
    <source>
        <dbReference type="Proteomes" id="UP000655208"/>
    </source>
</evidence>
<dbReference type="Pfam" id="PF01784">
    <property type="entry name" value="DUF34_NIF3"/>
    <property type="match status" value="1"/>
</dbReference>
<evidence type="ECO:0000256" key="6">
    <source>
        <dbReference type="PIRSR" id="PIRSR602678-1"/>
    </source>
</evidence>
<protein>
    <recommendedName>
        <fullName evidence="3 5">GTP cyclohydrolase 1 type 2 homolog</fullName>
    </recommendedName>
</protein>
<reference evidence="7" key="2">
    <citation type="submission" date="2020-09" db="EMBL/GenBank/DDBJ databases">
        <authorList>
            <person name="Sun Q."/>
            <person name="Zhou Y."/>
        </authorList>
    </citation>
    <scope>NUCLEOTIDE SEQUENCE</scope>
    <source>
        <strain evidence="7">CGMCC 4.7308</strain>
    </source>
</reference>
<comment type="caution">
    <text evidence="7">The sequence shown here is derived from an EMBL/GenBank/DDBJ whole genome shotgun (WGS) entry which is preliminary data.</text>
</comment>
<feature type="binding site" evidence="6">
    <location>
        <position position="344"/>
    </location>
    <ligand>
        <name>a divalent metal cation</name>
        <dbReference type="ChEBI" id="CHEBI:60240"/>
        <label>1</label>
    </ligand>
</feature>
<dbReference type="Gene3D" id="3.30.70.120">
    <property type="match status" value="1"/>
</dbReference>
<dbReference type="EMBL" id="BMNA01000018">
    <property type="protein sequence ID" value="GGM17781.1"/>
    <property type="molecule type" value="Genomic_DNA"/>
</dbReference>
<feature type="binding site" evidence="6">
    <location>
        <position position="71"/>
    </location>
    <ligand>
        <name>a divalent metal cation</name>
        <dbReference type="ChEBI" id="CHEBI:60240"/>
        <label>1</label>
    </ligand>
</feature>
<gene>
    <name evidence="7" type="ORF">GCM10011594_42350</name>
</gene>
<evidence type="ECO:0000313" key="7">
    <source>
        <dbReference type="EMBL" id="GGM17781.1"/>
    </source>
</evidence>
<sequence>MPDPRATVADVVRVLDAAYPPALAEDWDLGIGLTCGDPADPVDRVLLAVDADAVTAAEAVEVGAQLLVTHHPLLFRAVRSVAAGPGPAGVVHRLQRAGIAHLAAHTNADKARDGVNDALAELLELRDVRPLVPDAGEPLDKIVVFVPDGDAPAMVSALAAAGAGTIGDYAEAAWTSPGTGQFRPMAGAHPAIGTVGSLERVPEVRVEMVAPRSARDRVVAALRTAHRYEEPAFDVLALQPVDAAATGSGRIGRLPATTTLRDFAGTVARLLPGTATGLRVRGEPDAPVSTVAVCGGSGGSFLPDVLRSGADVYLSSDLGHHTAGDVPTGAGGPALVDVAHWAGEWPWLRRAAARIEAALDGSVSTTVSVRRTDPWTFRVASPGQP</sequence>
<dbReference type="InterPro" id="IPR017221">
    <property type="entry name" value="DUF34/NIF3_bac"/>
</dbReference>
<feature type="binding site" evidence="6">
    <location>
        <position position="340"/>
    </location>
    <ligand>
        <name>a divalent metal cation</name>
        <dbReference type="ChEBI" id="CHEBI:60240"/>
        <label>1</label>
    </ligand>
</feature>
<reference evidence="7" key="1">
    <citation type="journal article" date="2014" name="Int. J. Syst. Evol. Microbiol.">
        <title>Complete genome sequence of Corynebacterium casei LMG S-19264T (=DSM 44701T), isolated from a smear-ripened cheese.</title>
        <authorList>
            <consortium name="US DOE Joint Genome Institute (JGI-PGF)"/>
            <person name="Walter F."/>
            <person name="Albersmeier A."/>
            <person name="Kalinowski J."/>
            <person name="Ruckert C."/>
        </authorList>
    </citation>
    <scope>NUCLEOTIDE SEQUENCE</scope>
    <source>
        <strain evidence="7">CGMCC 4.7308</strain>
    </source>
</reference>
<feature type="binding site" evidence="6">
    <location>
        <position position="70"/>
    </location>
    <ligand>
        <name>a divalent metal cation</name>
        <dbReference type="ChEBI" id="CHEBI:60240"/>
        <label>1</label>
    </ligand>
</feature>
<evidence type="ECO:0000256" key="1">
    <source>
        <dbReference type="ARBA" id="ARBA00006964"/>
    </source>
</evidence>
<name>A0A917WN34_9ACTN</name>
<dbReference type="GO" id="GO:0046872">
    <property type="term" value="F:metal ion binding"/>
    <property type="evidence" value="ECO:0007669"/>
    <property type="project" value="UniProtKB-UniRule"/>
</dbReference>
<dbReference type="FunFam" id="3.40.1390.30:FF:000001">
    <property type="entry name" value="GTP cyclohydrolase 1 type 2"/>
    <property type="match status" value="1"/>
</dbReference>
<proteinExistence type="inferred from homology"/>
<dbReference type="GO" id="GO:0005737">
    <property type="term" value="C:cytoplasm"/>
    <property type="evidence" value="ECO:0007669"/>
    <property type="project" value="TreeGrafter"/>
</dbReference>
<evidence type="ECO:0000256" key="2">
    <source>
        <dbReference type="ARBA" id="ARBA00011643"/>
    </source>
</evidence>
<comment type="similarity">
    <text evidence="1 5">Belongs to the GTP cyclohydrolase I type 2/NIF3 family.</text>
</comment>
<comment type="subunit">
    <text evidence="2">Homohexamer.</text>
</comment>
<dbReference type="AlphaFoldDB" id="A0A917WN34"/>
<dbReference type="PANTHER" id="PTHR13799:SF14">
    <property type="entry name" value="GTP CYCLOHYDROLASE 1 TYPE 2 HOMOLOG"/>
    <property type="match status" value="1"/>
</dbReference>
<dbReference type="Gene3D" id="3.40.1390.30">
    <property type="entry name" value="NIF3 (NGG1p interacting factor 3)-like"/>
    <property type="match status" value="1"/>
</dbReference>
<dbReference type="PANTHER" id="PTHR13799">
    <property type="entry name" value="NGG1 INTERACTING FACTOR 3"/>
    <property type="match status" value="1"/>
</dbReference>
<dbReference type="NCBIfam" id="TIGR00486">
    <property type="entry name" value="YbgI_SA1388"/>
    <property type="match status" value="1"/>
</dbReference>
<evidence type="ECO:0000256" key="3">
    <source>
        <dbReference type="ARBA" id="ARBA00022112"/>
    </source>
</evidence>
<keyword evidence="4 5" id="KW-0479">Metal-binding</keyword>
<dbReference type="InterPro" id="IPR015867">
    <property type="entry name" value="N-reg_PII/ATP_PRibTrfase_C"/>
</dbReference>
<dbReference type="InterPro" id="IPR036069">
    <property type="entry name" value="DUF34/NIF3_sf"/>
</dbReference>
<feature type="binding site" evidence="6">
    <location>
        <position position="109"/>
    </location>
    <ligand>
        <name>a divalent metal cation</name>
        <dbReference type="ChEBI" id="CHEBI:60240"/>
        <label>1</label>
    </ligand>
</feature>
<dbReference type="SUPFAM" id="SSF102705">
    <property type="entry name" value="NIF3 (NGG1p interacting factor 3)-like"/>
    <property type="match status" value="1"/>
</dbReference>